<evidence type="ECO:0000313" key="2">
    <source>
        <dbReference type="EnsemblMetazoa" id="GAUT043210-PA"/>
    </source>
</evidence>
<dbReference type="AlphaFoldDB" id="A0A1A9VP67"/>
<dbReference type="Proteomes" id="UP000078200">
    <property type="component" value="Unassembled WGS sequence"/>
</dbReference>
<dbReference type="EnsemblMetazoa" id="GAUT043210-RA">
    <property type="protein sequence ID" value="GAUT043210-PA"/>
    <property type="gene ID" value="GAUT043210"/>
</dbReference>
<name>A0A1A9VP67_GLOAU</name>
<sequence length="128" mass="14608">MHSRKIASFEEGTIQNPKSSTDRLEGIVEKLFLTTSNTHKGFVKLSKDVADLRKNSTTRKDRGIITEARVPREDDRKIQENRSAAIFIDTAVRQGNAFYQISLDFVLKKNRKFLKKEENGLFCCGGEK</sequence>
<keyword evidence="3" id="KW-1185">Reference proteome</keyword>
<proteinExistence type="predicted"/>
<feature type="region of interest" description="Disordered" evidence="1">
    <location>
        <begin position="1"/>
        <end position="21"/>
    </location>
</feature>
<evidence type="ECO:0000313" key="3">
    <source>
        <dbReference type="Proteomes" id="UP000078200"/>
    </source>
</evidence>
<protein>
    <submittedName>
        <fullName evidence="2">Uncharacterized protein</fullName>
    </submittedName>
</protein>
<accession>A0A1A9VP67</accession>
<organism evidence="2 3">
    <name type="scientific">Glossina austeni</name>
    <name type="common">Savannah tsetse fly</name>
    <dbReference type="NCBI Taxonomy" id="7395"/>
    <lineage>
        <taxon>Eukaryota</taxon>
        <taxon>Metazoa</taxon>
        <taxon>Ecdysozoa</taxon>
        <taxon>Arthropoda</taxon>
        <taxon>Hexapoda</taxon>
        <taxon>Insecta</taxon>
        <taxon>Pterygota</taxon>
        <taxon>Neoptera</taxon>
        <taxon>Endopterygota</taxon>
        <taxon>Diptera</taxon>
        <taxon>Brachycera</taxon>
        <taxon>Muscomorpha</taxon>
        <taxon>Hippoboscoidea</taxon>
        <taxon>Glossinidae</taxon>
        <taxon>Glossina</taxon>
    </lineage>
</organism>
<evidence type="ECO:0000256" key="1">
    <source>
        <dbReference type="SAM" id="MobiDB-lite"/>
    </source>
</evidence>
<reference evidence="2" key="1">
    <citation type="submission" date="2020-05" db="UniProtKB">
        <authorList>
            <consortium name="EnsemblMetazoa"/>
        </authorList>
    </citation>
    <scope>IDENTIFICATION</scope>
    <source>
        <strain evidence="2">TTRI</strain>
    </source>
</reference>
<dbReference type="VEuPathDB" id="VectorBase:GAUT043210"/>